<evidence type="ECO:0000313" key="1">
    <source>
        <dbReference type="EMBL" id="MBC3949129.1"/>
    </source>
</evidence>
<dbReference type="Proteomes" id="UP000651852">
    <property type="component" value="Unassembled WGS sequence"/>
</dbReference>
<dbReference type="RefSeq" id="WP_187520691.1">
    <property type="nucleotide sequence ID" value="NZ_JACONW010000013.1"/>
</dbReference>
<gene>
    <name evidence="1" type="ORF">H8S59_05050</name>
</gene>
<reference evidence="1 2" key="1">
    <citation type="submission" date="2020-08" db="EMBL/GenBank/DDBJ databases">
        <title>Putative novel bacterial strains isolated from necrotic wheat leaf tissues caused by Xanthomonas translucens.</title>
        <authorList>
            <person name="Tambong J.T."/>
        </authorList>
    </citation>
    <scope>NUCLEOTIDE SEQUENCE [LARGE SCALE GENOMIC DNA]</scope>
    <source>
        <strain evidence="1 2">DOAB 1069</strain>
    </source>
</reference>
<proteinExistence type="predicted"/>
<keyword evidence="2" id="KW-1185">Reference proteome</keyword>
<name>A0ABR7AW35_9PSED</name>
<protein>
    <submittedName>
        <fullName evidence="1">Uncharacterized protein</fullName>
    </submittedName>
</protein>
<sequence length="192" mass="22597">MQYTFSEVLNDVIDYFLLSDLQLLKRFKHEHQLPDDLASEFTSNESGDKAVLEGVLIPLIGVENHPYNIVFTLEGTEPEMPRYEDRIQHRRGGYSLRVEHGRIHLYTWRILQAFTEDNLDELLERYQQPNRPTIEVENGWYEVEILAGEILRDGYFEPAFEFVLTKTNLPVDASKVDVNYRFEVEWRQGTAE</sequence>
<comment type="caution">
    <text evidence="1">The sequence shown here is derived from an EMBL/GenBank/DDBJ whole genome shotgun (WGS) entry which is preliminary data.</text>
</comment>
<organism evidence="1 2">
    <name type="scientific">Pseudomonas folii</name>
    <dbReference type="NCBI Taxonomy" id="2762593"/>
    <lineage>
        <taxon>Bacteria</taxon>
        <taxon>Pseudomonadati</taxon>
        <taxon>Pseudomonadota</taxon>
        <taxon>Gammaproteobacteria</taxon>
        <taxon>Pseudomonadales</taxon>
        <taxon>Pseudomonadaceae</taxon>
        <taxon>Pseudomonas</taxon>
    </lineage>
</organism>
<accession>A0ABR7AW35</accession>
<dbReference type="EMBL" id="JACONW010000013">
    <property type="protein sequence ID" value="MBC3949129.1"/>
    <property type="molecule type" value="Genomic_DNA"/>
</dbReference>
<evidence type="ECO:0000313" key="2">
    <source>
        <dbReference type="Proteomes" id="UP000651852"/>
    </source>
</evidence>